<protein>
    <submittedName>
        <fullName evidence="2">Uncharacterized protein</fullName>
    </submittedName>
</protein>
<feature type="region of interest" description="Disordered" evidence="1">
    <location>
        <begin position="38"/>
        <end position="61"/>
    </location>
</feature>
<organism evidence="2">
    <name type="scientific">Streptomyces tabacisoli</name>
    <dbReference type="NCBI Taxonomy" id="3156398"/>
    <lineage>
        <taxon>Bacteria</taxon>
        <taxon>Bacillati</taxon>
        <taxon>Actinomycetota</taxon>
        <taxon>Actinomycetes</taxon>
        <taxon>Kitasatosporales</taxon>
        <taxon>Streptomycetaceae</taxon>
        <taxon>Streptomyces</taxon>
    </lineage>
</organism>
<proteinExistence type="predicted"/>
<dbReference type="KEGG" id="stac:ABII15_30625"/>
<evidence type="ECO:0000313" key="2">
    <source>
        <dbReference type="EMBL" id="XCJ74057.1"/>
    </source>
</evidence>
<dbReference type="RefSeq" id="WP_353945505.1">
    <property type="nucleotide sequence ID" value="NZ_CP159534.1"/>
</dbReference>
<sequence length="61" mass="6282">MDTPSAARDERFMLLDAFSLPSPLHGSDCMWCGLTRESGQAAAGSPQEPETGAAPGPHGAP</sequence>
<accession>A0AAU8J0N2</accession>
<dbReference type="EMBL" id="CP159534">
    <property type="protein sequence ID" value="XCJ74057.1"/>
    <property type="molecule type" value="Genomic_DNA"/>
</dbReference>
<name>A0AAU8J0N2_9ACTN</name>
<evidence type="ECO:0000256" key="1">
    <source>
        <dbReference type="SAM" id="MobiDB-lite"/>
    </source>
</evidence>
<dbReference type="AlphaFoldDB" id="A0AAU8J0N2"/>
<reference evidence="2" key="1">
    <citation type="submission" date="2024-06" db="EMBL/GenBank/DDBJ databases">
        <title>Streptomyces sp. strain HUAS MG91 genome sequences.</title>
        <authorList>
            <person name="Mo P."/>
        </authorList>
    </citation>
    <scope>NUCLEOTIDE SEQUENCE</scope>
    <source>
        <strain evidence="2">HUAS MG91</strain>
    </source>
</reference>
<gene>
    <name evidence="2" type="ORF">ABII15_30625</name>
</gene>